<dbReference type="InterPro" id="IPR002155">
    <property type="entry name" value="Thiolase"/>
</dbReference>
<dbReference type="Gene3D" id="3.40.47.10">
    <property type="match status" value="2"/>
</dbReference>
<keyword evidence="9" id="KW-1185">Reference proteome</keyword>
<dbReference type="CDD" id="cd00751">
    <property type="entry name" value="thiolase"/>
    <property type="match status" value="1"/>
</dbReference>
<feature type="active site" description="Acyl-thioester intermediate" evidence="4">
    <location>
        <position position="136"/>
    </location>
</feature>
<dbReference type="InterPro" id="IPR016039">
    <property type="entry name" value="Thiolase-like"/>
</dbReference>
<evidence type="ECO:0000256" key="2">
    <source>
        <dbReference type="ARBA" id="ARBA00022679"/>
    </source>
</evidence>
<feature type="active site" description="Proton acceptor" evidence="4">
    <location>
        <position position="393"/>
    </location>
</feature>
<organism evidence="8 9">
    <name type="scientific">Ramlibacter henchirensis</name>
    <dbReference type="NCBI Taxonomy" id="204072"/>
    <lineage>
        <taxon>Bacteria</taxon>
        <taxon>Pseudomonadati</taxon>
        <taxon>Pseudomonadota</taxon>
        <taxon>Betaproteobacteria</taxon>
        <taxon>Burkholderiales</taxon>
        <taxon>Comamonadaceae</taxon>
        <taxon>Ramlibacter</taxon>
    </lineage>
</organism>
<accession>A0A4Z0BWK8</accession>
<dbReference type="PIRSF" id="PIRSF000429">
    <property type="entry name" value="Ac-CoA_Ac_transf"/>
    <property type="match status" value="1"/>
</dbReference>
<dbReference type="GO" id="GO:0003988">
    <property type="term" value="F:acetyl-CoA C-acyltransferase activity"/>
    <property type="evidence" value="ECO:0007669"/>
    <property type="project" value="UniProtKB-ARBA"/>
</dbReference>
<dbReference type="PANTHER" id="PTHR43365">
    <property type="entry name" value="BLR7806 PROTEIN"/>
    <property type="match status" value="1"/>
</dbReference>
<evidence type="ECO:0000313" key="8">
    <source>
        <dbReference type="EMBL" id="TFZ02874.1"/>
    </source>
</evidence>
<dbReference type="SUPFAM" id="SSF53901">
    <property type="entry name" value="Thiolase-like"/>
    <property type="match status" value="2"/>
</dbReference>
<dbReference type="OrthoDB" id="8523144at2"/>
<dbReference type="PANTHER" id="PTHR43365:SF1">
    <property type="entry name" value="ACETYL-COA C-ACYLTRANSFERASE"/>
    <property type="match status" value="1"/>
</dbReference>
<feature type="domain" description="Thiolase C-terminal" evidence="7">
    <location>
        <begin position="314"/>
        <end position="436"/>
    </location>
</feature>
<feature type="active site" description="Proton acceptor" evidence="4">
    <location>
        <position position="423"/>
    </location>
</feature>
<evidence type="ECO:0000256" key="5">
    <source>
        <dbReference type="RuleBase" id="RU003557"/>
    </source>
</evidence>
<dbReference type="InterPro" id="IPR020617">
    <property type="entry name" value="Thiolase_C"/>
</dbReference>
<dbReference type="InterPro" id="IPR020613">
    <property type="entry name" value="Thiolase_CS"/>
</dbReference>
<keyword evidence="3 5" id="KW-0012">Acyltransferase</keyword>
<evidence type="ECO:0000256" key="1">
    <source>
        <dbReference type="ARBA" id="ARBA00010982"/>
    </source>
</evidence>
<keyword evidence="2 5" id="KW-0808">Transferase</keyword>
<dbReference type="Proteomes" id="UP000298180">
    <property type="component" value="Unassembled WGS sequence"/>
</dbReference>
<evidence type="ECO:0000313" key="9">
    <source>
        <dbReference type="Proteomes" id="UP000298180"/>
    </source>
</evidence>
<evidence type="ECO:0000259" key="7">
    <source>
        <dbReference type="Pfam" id="PF02803"/>
    </source>
</evidence>
<evidence type="ECO:0000256" key="4">
    <source>
        <dbReference type="PIRSR" id="PIRSR000429-1"/>
    </source>
</evidence>
<dbReference type="NCBIfam" id="TIGR01930">
    <property type="entry name" value="AcCoA-C-Actrans"/>
    <property type="match status" value="1"/>
</dbReference>
<protein>
    <submittedName>
        <fullName evidence="8">Thiolase family protein</fullName>
    </submittedName>
</protein>
<dbReference type="InterPro" id="IPR020616">
    <property type="entry name" value="Thiolase_N"/>
</dbReference>
<dbReference type="EMBL" id="SMLM01000002">
    <property type="protein sequence ID" value="TFZ02874.1"/>
    <property type="molecule type" value="Genomic_DNA"/>
</dbReference>
<reference evidence="8 9" key="1">
    <citation type="submission" date="2019-03" db="EMBL/GenBank/DDBJ databases">
        <title>Ramlibacter henchirensis DSM 14656, whole genome shotgun sequence.</title>
        <authorList>
            <person name="Zhang X."/>
            <person name="Feng G."/>
            <person name="Zhu H."/>
        </authorList>
    </citation>
    <scope>NUCLEOTIDE SEQUENCE [LARGE SCALE GENOMIC DNA]</scope>
    <source>
        <strain evidence="8 9">DSM 14656</strain>
    </source>
</reference>
<dbReference type="PROSITE" id="PS00737">
    <property type="entry name" value="THIOLASE_2"/>
    <property type="match status" value="1"/>
</dbReference>
<comment type="caution">
    <text evidence="8">The sequence shown here is derived from an EMBL/GenBank/DDBJ whole genome shotgun (WGS) entry which is preliminary data.</text>
</comment>
<dbReference type="Pfam" id="PF00108">
    <property type="entry name" value="Thiolase_N"/>
    <property type="match status" value="1"/>
</dbReference>
<proteinExistence type="inferred from homology"/>
<name>A0A4Z0BWK8_9BURK</name>
<evidence type="ECO:0000259" key="6">
    <source>
        <dbReference type="Pfam" id="PF00108"/>
    </source>
</evidence>
<feature type="domain" description="Thiolase N-terminal" evidence="6">
    <location>
        <begin position="50"/>
        <end position="306"/>
    </location>
</feature>
<gene>
    <name evidence="8" type="ORF">EZ313_16705</name>
</gene>
<dbReference type="Pfam" id="PF02803">
    <property type="entry name" value="Thiolase_C"/>
    <property type="match status" value="1"/>
</dbReference>
<comment type="similarity">
    <text evidence="1 5">Belongs to the thiolase-like superfamily. Thiolase family.</text>
</comment>
<dbReference type="AlphaFoldDB" id="A0A4Z0BWK8"/>
<sequence length="437" mass="46654">MDRDALDPPVRHPHPLRFVHAGQSRPGLSCSCIFGLTFNVTESHVSETAFIVDAIRSPSGRIKAGGAFTDLHPTELLGQVLQQLIQRNGIDPGQVGDVITGCVSQSGEQSATPGRVAWLAAGFPDHVPATTIDRKCGSSQQAIAFGVQGIVAGAHDIVIACGVESMSRVPMGSARMDQNPFGPSYAARYGAQISQGAAAERVAAKWNLSRDELDRYAARSHRLAAESDASGRFAREIVAIRSGGGVVERDETIRADSTPEKLAQLKPTFADERLRERFPEITDWRVTAGNSSQMVDGAAAVLLVSERMANRLGLKPRARFVGFDVRGDDPMMMLTAPIASSRAALAKAGMTVDQIDAFEINEAFAPVPLAWLRELQADPERLNPCGGAIALGHPLGASGARLTTTLLNHLEARGLRYGLQSMCEAGGMANTMILERV</sequence>
<evidence type="ECO:0000256" key="3">
    <source>
        <dbReference type="ARBA" id="ARBA00023315"/>
    </source>
</evidence>